<evidence type="ECO:0000313" key="1">
    <source>
        <dbReference type="EMBL" id="KNC22612.1"/>
    </source>
</evidence>
<dbReference type="EMBL" id="JRES01001476">
    <property type="protein sequence ID" value="KNC22612.1"/>
    <property type="molecule type" value="Genomic_DNA"/>
</dbReference>
<dbReference type="AlphaFoldDB" id="A0A0L0BRE8"/>
<evidence type="ECO:0000313" key="2">
    <source>
        <dbReference type="Proteomes" id="UP000037069"/>
    </source>
</evidence>
<gene>
    <name evidence="1" type="ORF">FF38_10789</name>
</gene>
<name>A0A0L0BRE8_LUCCU</name>
<keyword evidence="2" id="KW-1185">Reference proteome</keyword>
<organism evidence="1 2">
    <name type="scientific">Lucilia cuprina</name>
    <name type="common">Green bottle fly</name>
    <name type="synonym">Australian sheep blowfly</name>
    <dbReference type="NCBI Taxonomy" id="7375"/>
    <lineage>
        <taxon>Eukaryota</taxon>
        <taxon>Metazoa</taxon>
        <taxon>Ecdysozoa</taxon>
        <taxon>Arthropoda</taxon>
        <taxon>Hexapoda</taxon>
        <taxon>Insecta</taxon>
        <taxon>Pterygota</taxon>
        <taxon>Neoptera</taxon>
        <taxon>Endopterygota</taxon>
        <taxon>Diptera</taxon>
        <taxon>Brachycera</taxon>
        <taxon>Muscomorpha</taxon>
        <taxon>Oestroidea</taxon>
        <taxon>Calliphoridae</taxon>
        <taxon>Luciliinae</taxon>
        <taxon>Lucilia</taxon>
    </lineage>
</organism>
<sequence length="147" mass="16862">MNDETFEELLHLVSPYIAKQDTNMRKAISAQERLAPLSYGGVIGTCSFQRALDNNDLNFPVADDAFLVADDAFRMQKHLLKPYPDRYDNNGVFILGTWWNDFPMTVVSGTENTSSSYISNEVKAIREELKKYFMSATGELPWQYKYI</sequence>
<comment type="caution">
    <text evidence="1">The sequence shown here is derived from an EMBL/GenBank/DDBJ whole genome shotgun (WGS) entry which is preliminary data.</text>
</comment>
<proteinExistence type="predicted"/>
<reference evidence="1 2" key="1">
    <citation type="journal article" date="2015" name="Nat. Commun.">
        <title>Lucilia cuprina genome unlocks parasitic fly biology to underpin future interventions.</title>
        <authorList>
            <person name="Anstead C.A."/>
            <person name="Korhonen P.K."/>
            <person name="Young N.D."/>
            <person name="Hall R.S."/>
            <person name="Jex A.R."/>
            <person name="Murali S.C."/>
            <person name="Hughes D.S."/>
            <person name="Lee S.F."/>
            <person name="Perry T."/>
            <person name="Stroehlein A.J."/>
            <person name="Ansell B.R."/>
            <person name="Breugelmans B."/>
            <person name="Hofmann A."/>
            <person name="Qu J."/>
            <person name="Dugan S."/>
            <person name="Lee S.L."/>
            <person name="Chao H."/>
            <person name="Dinh H."/>
            <person name="Han Y."/>
            <person name="Doddapaneni H.V."/>
            <person name="Worley K.C."/>
            <person name="Muzny D.M."/>
            <person name="Ioannidis P."/>
            <person name="Waterhouse R.M."/>
            <person name="Zdobnov E.M."/>
            <person name="James P.J."/>
            <person name="Bagnall N.H."/>
            <person name="Kotze A.C."/>
            <person name="Gibbs R.A."/>
            <person name="Richards S."/>
            <person name="Batterham P."/>
            <person name="Gasser R.B."/>
        </authorList>
    </citation>
    <scope>NUCLEOTIDE SEQUENCE [LARGE SCALE GENOMIC DNA]</scope>
    <source>
        <strain evidence="1 2">LS</strain>
        <tissue evidence="1">Full body</tissue>
    </source>
</reference>
<accession>A0A0L0BRE8</accession>
<protein>
    <submittedName>
        <fullName evidence="1">Uncharacterized protein</fullName>
    </submittedName>
</protein>
<dbReference type="Proteomes" id="UP000037069">
    <property type="component" value="Unassembled WGS sequence"/>
</dbReference>